<evidence type="ECO:0000313" key="3">
    <source>
        <dbReference type="Proteomes" id="UP001472677"/>
    </source>
</evidence>
<evidence type="ECO:0000256" key="1">
    <source>
        <dbReference type="SAM" id="MobiDB-lite"/>
    </source>
</evidence>
<dbReference type="Proteomes" id="UP001472677">
    <property type="component" value="Unassembled WGS sequence"/>
</dbReference>
<organism evidence="2 3">
    <name type="scientific">Hibiscus sabdariffa</name>
    <name type="common">roselle</name>
    <dbReference type="NCBI Taxonomy" id="183260"/>
    <lineage>
        <taxon>Eukaryota</taxon>
        <taxon>Viridiplantae</taxon>
        <taxon>Streptophyta</taxon>
        <taxon>Embryophyta</taxon>
        <taxon>Tracheophyta</taxon>
        <taxon>Spermatophyta</taxon>
        <taxon>Magnoliopsida</taxon>
        <taxon>eudicotyledons</taxon>
        <taxon>Gunneridae</taxon>
        <taxon>Pentapetalae</taxon>
        <taxon>rosids</taxon>
        <taxon>malvids</taxon>
        <taxon>Malvales</taxon>
        <taxon>Malvaceae</taxon>
        <taxon>Malvoideae</taxon>
        <taxon>Hibiscus</taxon>
    </lineage>
</organism>
<gene>
    <name evidence="2" type="ORF">V6N12_010020</name>
</gene>
<evidence type="ECO:0000313" key="2">
    <source>
        <dbReference type="EMBL" id="KAK8557796.1"/>
    </source>
</evidence>
<name>A0ABR2ECF7_9ROSI</name>
<accession>A0ABR2ECF7</accession>
<dbReference type="PANTHER" id="PTHR34286">
    <property type="entry name" value="TRANSMEMBRANE PROTEIN"/>
    <property type="match status" value="1"/>
</dbReference>
<comment type="caution">
    <text evidence="2">The sequence shown here is derived from an EMBL/GenBank/DDBJ whole genome shotgun (WGS) entry which is preliminary data.</text>
</comment>
<sequence>MMGGGEHGPEDSRTKVWSMSGGPNCRPKHWLRNTAIAAMFRVFLICIPIAMKSAELEVPKPPPFFNCPLP</sequence>
<proteinExistence type="predicted"/>
<protein>
    <submittedName>
        <fullName evidence="2">Uncharacterized protein</fullName>
    </submittedName>
</protein>
<feature type="region of interest" description="Disordered" evidence="1">
    <location>
        <begin position="1"/>
        <end position="22"/>
    </location>
</feature>
<dbReference type="EMBL" id="JBBPBM010000016">
    <property type="protein sequence ID" value="KAK8557796.1"/>
    <property type="molecule type" value="Genomic_DNA"/>
</dbReference>
<reference evidence="2 3" key="1">
    <citation type="journal article" date="2024" name="G3 (Bethesda)">
        <title>Genome assembly of Hibiscus sabdariffa L. provides insights into metabolisms of medicinal natural products.</title>
        <authorList>
            <person name="Kim T."/>
        </authorList>
    </citation>
    <scope>NUCLEOTIDE SEQUENCE [LARGE SCALE GENOMIC DNA]</scope>
    <source>
        <strain evidence="2">TK-2024</strain>
        <tissue evidence="2">Old leaves</tissue>
    </source>
</reference>
<keyword evidence="3" id="KW-1185">Reference proteome</keyword>
<dbReference type="PANTHER" id="PTHR34286:SF1">
    <property type="entry name" value="TRANSMEMBRANE PROTEIN"/>
    <property type="match status" value="1"/>
</dbReference>